<reference evidence="2" key="1">
    <citation type="submission" date="2020-11" db="EMBL/GenBank/DDBJ databases">
        <title>Halonatronomonas betainensis gen. nov., sp. nov. a novel haloalkaliphilic representative of the family Halanaerobiacae capable of betaine degradation.</title>
        <authorList>
            <person name="Boltyanskaya Y."/>
            <person name="Kevbrin V."/>
            <person name="Detkova E."/>
            <person name="Grouzdev D.S."/>
            <person name="Koziaeva V."/>
            <person name="Zhilina T."/>
        </authorList>
    </citation>
    <scope>NUCLEOTIDE SEQUENCE</scope>
    <source>
        <strain evidence="2">Z-7014</strain>
    </source>
</reference>
<comment type="caution">
    <text evidence="2">The sequence shown here is derived from an EMBL/GenBank/DDBJ whole genome shotgun (WGS) entry which is preliminary data.</text>
</comment>
<sequence length="91" mass="10269">MKRKFLVPVLILGLVFLVGVSTLAVESKNEPVNNAAQFQRAETGPGVYCGECDGEPENLQRQFQESRRLENGENGEYRQDQKRAQRMRAGN</sequence>
<keyword evidence="3" id="KW-1185">Reference proteome</keyword>
<dbReference type="RefSeq" id="WP_270454050.1">
    <property type="nucleotide sequence ID" value="NZ_JADPIE010000004.1"/>
</dbReference>
<feature type="compositionally biased region" description="Basic and acidic residues" evidence="1">
    <location>
        <begin position="66"/>
        <end position="83"/>
    </location>
</feature>
<gene>
    <name evidence="2" type="ORF">I0Q91_08475</name>
</gene>
<accession>A0A931AUW2</accession>
<organism evidence="2 3">
    <name type="scientific">Halonatronomonas betaini</name>
    <dbReference type="NCBI Taxonomy" id="2778430"/>
    <lineage>
        <taxon>Bacteria</taxon>
        <taxon>Bacillati</taxon>
        <taxon>Bacillota</taxon>
        <taxon>Clostridia</taxon>
        <taxon>Halanaerobiales</taxon>
        <taxon>Halarsenatibacteraceae</taxon>
        <taxon>Halonatronomonas</taxon>
    </lineage>
</organism>
<proteinExistence type="predicted"/>
<dbReference type="Proteomes" id="UP000621436">
    <property type="component" value="Unassembled WGS sequence"/>
</dbReference>
<evidence type="ECO:0000313" key="2">
    <source>
        <dbReference type="EMBL" id="MBF8437109.1"/>
    </source>
</evidence>
<dbReference type="AlphaFoldDB" id="A0A931AUW2"/>
<dbReference type="EMBL" id="JADPIE010000004">
    <property type="protein sequence ID" value="MBF8437109.1"/>
    <property type="molecule type" value="Genomic_DNA"/>
</dbReference>
<feature type="region of interest" description="Disordered" evidence="1">
    <location>
        <begin position="66"/>
        <end position="91"/>
    </location>
</feature>
<evidence type="ECO:0000313" key="3">
    <source>
        <dbReference type="Proteomes" id="UP000621436"/>
    </source>
</evidence>
<evidence type="ECO:0000256" key="1">
    <source>
        <dbReference type="SAM" id="MobiDB-lite"/>
    </source>
</evidence>
<protein>
    <submittedName>
        <fullName evidence="2">Uncharacterized protein</fullName>
    </submittedName>
</protein>
<name>A0A931AUW2_9FIRM</name>